<proteinExistence type="predicted"/>
<accession>A0A0D2J0M4</accession>
<keyword evidence="3" id="KW-1185">Reference proteome</keyword>
<name>A0A0D2J0M4_9EURO</name>
<organism evidence="2 3">
    <name type="scientific">Rhinocladiella mackenziei CBS 650.93</name>
    <dbReference type="NCBI Taxonomy" id="1442369"/>
    <lineage>
        <taxon>Eukaryota</taxon>
        <taxon>Fungi</taxon>
        <taxon>Dikarya</taxon>
        <taxon>Ascomycota</taxon>
        <taxon>Pezizomycotina</taxon>
        <taxon>Eurotiomycetes</taxon>
        <taxon>Chaetothyriomycetidae</taxon>
        <taxon>Chaetothyriales</taxon>
        <taxon>Herpotrichiellaceae</taxon>
        <taxon>Rhinocladiella</taxon>
    </lineage>
</organism>
<dbReference type="Proteomes" id="UP000053617">
    <property type="component" value="Unassembled WGS sequence"/>
</dbReference>
<evidence type="ECO:0000313" key="3">
    <source>
        <dbReference type="Proteomes" id="UP000053617"/>
    </source>
</evidence>
<feature type="region of interest" description="Disordered" evidence="1">
    <location>
        <begin position="93"/>
        <end position="145"/>
    </location>
</feature>
<sequence>MGYHFQAGNQTVDFVLHKELSILRATVKYITVALATLFATTAIAAPTANSPTFPDKRDSDVDSVQAGGWYNGLKKREPAPESDIDTVQAGGWYNGLKSKRDPAPESDVDTVQAGGWYNGLKSKRDPAPESDVDTVQAGGWYNGLK</sequence>
<gene>
    <name evidence="2" type="ORF">Z518_00305</name>
</gene>
<dbReference type="HOGENOM" id="CLU_1787886_0_0_1"/>
<protein>
    <submittedName>
        <fullName evidence="2">Rhinocladiella mackenziei CBS 650.93 unplaced genomic scaffold supercont1.1, whole genome shotgun sequence</fullName>
    </submittedName>
</protein>
<evidence type="ECO:0000313" key="2">
    <source>
        <dbReference type="EMBL" id="KIX09226.1"/>
    </source>
</evidence>
<dbReference type="RefSeq" id="XP_013276362.1">
    <property type="nucleotide sequence ID" value="XM_013420908.1"/>
</dbReference>
<evidence type="ECO:0000256" key="1">
    <source>
        <dbReference type="SAM" id="MobiDB-lite"/>
    </source>
</evidence>
<dbReference type="AlphaFoldDB" id="A0A0D2J0M4"/>
<dbReference type="GeneID" id="25288376"/>
<dbReference type="EMBL" id="KN847475">
    <property type="protein sequence ID" value="KIX09226.1"/>
    <property type="molecule type" value="Genomic_DNA"/>
</dbReference>
<reference evidence="2 3" key="1">
    <citation type="submission" date="2015-01" db="EMBL/GenBank/DDBJ databases">
        <title>The Genome Sequence of Rhinocladiella mackenzie CBS 650.93.</title>
        <authorList>
            <consortium name="The Broad Institute Genomics Platform"/>
            <person name="Cuomo C."/>
            <person name="de Hoog S."/>
            <person name="Gorbushina A."/>
            <person name="Stielow B."/>
            <person name="Teixiera M."/>
            <person name="Abouelleil A."/>
            <person name="Chapman S.B."/>
            <person name="Priest M."/>
            <person name="Young S.K."/>
            <person name="Wortman J."/>
            <person name="Nusbaum C."/>
            <person name="Birren B."/>
        </authorList>
    </citation>
    <scope>NUCLEOTIDE SEQUENCE [LARGE SCALE GENOMIC DNA]</scope>
    <source>
        <strain evidence="2 3">CBS 650.93</strain>
    </source>
</reference>